<organism evidence="2 3">
    <name type="scientific">Mucuna pruriens</name>
    <name type="common">Velvet bean</name>
    <name type="synonym">Dolichos pruriens</name>
    <dbReference type="NCBI Taxonomy" id="157652"/>
    <lineage>
        <taxon>Eukaryota</taxon>
        <taxon>Viridiplantae</taxon>
        <taxon>Streptophyta</taxon>
        <taxon>Embryophyta</taxon>
        <taxon>Tracheophyta</taxon>
        <taxon>Spermatophyta</taxon>
        <taxon>Magnoliopsida</taxon>
        <taxon>eudicotyledons</taxon>
        <taxon>Gunneridae</taxon>
        <taxon>Pentapetalae</taxon>
        <taxon>rosids</taxon>
        <taxon>fabids</taxon>
        <taxon>Fabales</taxon>
        <taxon>Fabaceae</taxon>
        <taxon>Papilionoideae</taxon>
        <taxon>50 kb inversion clade</taxon>
        <taxon>NPAAA clade</taxon>
        <taxon>indigoferoid/millettioid clade</taxon>
        <taxon>Phaseoleae</taxon>
        <taxon>Mucuna</taxon>
    </lineage>
</organism>
<evidence type="ECO:0000313" key="2">
    <source>
        <dbReference type="EMBL" id="RDY10614.1"/>
    </source>
</evidence>
<comment type="caution">
    <text evidence="2">The sequence shown here is derived from an EMBL/GenBank/DDBJ whole genome shotgun (WGS) entry which is preliminary data.</text>
</comment>
<protein>
    <submittedName>
        <fullName evidence="2">Uncharacterized protein</fullName>
    </submittedName>
</protein>
<dbReference type="AlphaFoldDB" id="A0A371I6Q3"/>
<evidence type="ECO:0000256" key="1">
    <source>
        <dbReference type="SAM" id="Phobius"/>
    </source>
</evidence>
<feature type="non-terminal residue" evidence="2">
    <location>
        <position position="1"/>
    </location>
</feature>
<feature type="transmembrane region" description="Helical" evidence="1">
    <location>
        <begin position="6"/>
        <end position="29"/>
    </location>
</feature>
<dbReference type="OrthoDB" id="1424471at2759"/>
<keyword evidence="1" id="KW-0812">Transmembrane</keyword>
<evidence type="ECO:0000313" key="3">
    <source>
        <dbReference type="Proteomes" id="UP000257109"/>
    </source>
</evidence>
<name>A0A371I6Q3_MUCPR</name>
<sequence length="109" mass="12857">VVIVIVDVVVLVINFLFSIDATSVISVFIQINSIPMLNGMNCKVKEPIPTLDNLQEVKINKWERFYRMCLMIMKRLILEAFKVLFLRVKVQADFLKRLNNYLPKMKRQR</sequence>
<accession>A0A371I6Q3</accession>
<feature type="non-terminal residue" evidence="2">
    <location>
        <position position="109"/>
    </location>
</feature>
<gene>
    <name evidence="2" type="ORF">CR513_04832</name>
</gene>
<keyword evidence="1" id="KW-1133">Transmembrane helix</keyword>
<dbReference type="Proteomes" id="UP000257109">
    <property type="component" value="Unassembled WGS sequence"/>
</dbReference>
<keyword evidence="1" id="KW-0472">Membrane</keyword>
<proteinExistence type="predicted"/>
<reference evidence="2" key="1">
    <citation type="submission" date="2018-05" db="EMBL/GenBank/DDBJ databases">
        <title>Draft genome of Mucuna pruriens seed.</title>
        <authorList>
            <person name="Nnadi N.E."/>
            <person name="Vos R."/>
            <person name="Hasami M.H."/>
            <person name="Devisetty U.K."/>
            <person name="Aguiy J.C."/>
        </authorList>
    </citation>
    <scope>NUCLEOTIDE SEQUENCE [LARGE SCALE GENOMIC DNA]</scope>
    <source>
        <strain evidence="2">JCA_2017</strain>
    </source>
</reference>
<keyword evidence="3" id="KW-1185">Reference proteome</keyword>
<dbReference type="EMBL" id="QJKJ01000807">
    <property type="protein sequence ID" value="RDY10614.1"/>
    <property type="molecule type" value="Genomic_DNA"/>
</dbReference>